<sequence>MRSFHFLDAVCLFVVTAFILLETDASPKPSTSKTKLKNEPAEQENPGLTVENGWNSNACHPNLSLSEPKQQSDSKRSKSKKQPSDSTPSELKRYLVVKHFDNGSAKCGSVFAVQQIPKTSSGIFYYEVQILEKTSFFSIGLCPAQMPLDNEIGDFKGTYAYQSHGAFRADSEVMLFDSNKKNIPSFRALDTVGCGVDFKNNNALFYTLNGERLGPTGKIVDSAVDLFPCVTLSKSGDEIKTNFGPKFQYRTANGI</sequence>
<dbReference type="InterPro" id="IPR044736">
    <property type="entry name" value="Gid1/RanBPM/SPLA_SPRY"/>
</dbReference>
<dbReference type="Gene3D" id="2.60.120.920">
    <property type="match status" value="1"/>
</dbReference>
<dbReference type="InterPro" id="IPR001870">
    <property type="entry name" value="B30.2/SPRY"/>
</dbReference>
<dbReference type="InterPro" id="IPR043136">
    <property type="entry name" value="B30.2/SPRY_sf"/>
</dbReference>
<protein>
    <submittedName>
        <fullName evidence="5">B30.2/SPRY domain-containing protein</fullName>
    </submittedName>
</protein>
<feature type="region of interest" description="Disordered" evidence="1">
    <location>
        <begin position="27"/>
        <end position="89"/>
    </location>
</feature>
<dbReference type="WBParaSite" id="GPLIN_000657200">
    <property type="protein sequence ID" value="GPLIN_000657200"/>
    <property type="gene ID" value="GPLIN_000657200"/>
</dbReference>
<keyword evidence="4" id="KW-1185">Reference proteome</keyword>
<dbReference type="OrthoDB" id="5821166at2759"/>
<feature type="chain" id="PRO_5008146908" evidence="2">
    <location>
        <begin position="26"/>
        <end position="255"/>
    </location>
</feature>
<evidence type="ECO:0000313" key="5">
    <source>
        <dbReference type="WBParaSite" id="GPLIN_000657200"/>
    </source>
</evidence>
<organism evidence="4 5">
    <name type="scientific">Globodera pallida</name>
    <name type="common">Potato cyst nematode worm</name>
    <name type="synonym">Heterodera pallida</name>
    <dbReference type="NCBI Taxonomy" id="36090"/>
    <lineage>
        <taxon>Eukaryota</taxon>
        <taxon>Metazoa</taxon>
        <taxon>Ecdysozoa</taxon>
        <taxon>Nematoda</taxon>
        <taxon>Chromadorea</taxon>
        <taxon>Rhabditida</taxon>
        <taxon>Tylenchina</taxon>
        <taxon>Tylenchomorpha</taxon>
        <taxon>Tylenchoidea</taxon>
        <taxon>Heteroderidae</taxon>
        <taxon>Heteroderinae</taxon>
        <taxon>Globodera</taxon>
    </lineage>
</organism>
<name>A0A183C129_GLOPA</name>
<dbReference type="Pfam" id="PF00622">
    <property type="entry name" value="SPRY"/>
    <property type="match status" value="1"/>
</dbReference>
<evidence type="ECO:0000259" key="3">
    <source>
        <dbReference type="PROSITE" id="PS50188"/>
    </source>
</evidence>
<dbReference type="InterPro" id="IPR013320">
    <property type="entry name" value="ConA-like_dom_sf"/>
</dbReference>
<dbReference type="SMART" id="SM00449">
    <property type="entry name" value="SPRY"/>
    <property type="match status" value="1"/>
</dbReference>
<reference evidence="4" key="2">
    <citation type="submission" date="2014-05" db="EMBL/GenBank/DDBJ databases">
        <title>The genome and life-stage specific transcriptomes of Globodera pallida elucidate key aspects of plant parasitism by a cyst nematode.</title>
        <authorList>
            <person name="Cotton J.A."/>
            <person name="Lilley C.J."/>
            <person name="Jones L.M."/>
            <person name="Kikuchi T."/>
            <person name="Reid A.J."/>
            <person name="Thorpe P."/>
            <person name="Tsai I.J."/>
            <person name="Beasley H."/>
            <person name="Blok V."/>
            <person name="Cock P.J.A."/>
            <person name="Van den Akker S.E."/>
            <person name="Holroyd N."/>
            <person name="Hunt M."/>
            <person name="Mantelin S."/>
            <person name="Naghra H."/>
            <person name="Pain A."/>
            <person name="Palomares-Rius J.E."/>
            <person name="Zarowiecki M."/>
            <person name="Berriman M."/>
            <person name="Jones J.T."/>
            <person name="Urwin P.E."/>
        </authorList>
    </citation>
    <scope>NUCLEOTIDE SEQUENCE [LARGE SCALE GENOMIC DNA]</scope>
    <source>
        <strain evidence="4">Lindley</strain>
    </source>
</reference>
<evidence type="ECO:0000313" key="4">
    <source>
        <dbReference type="Proteomes" id="UP000050741"/>
    </source>
</evidence>
<keyword evidence="2" id="KW-0732">Signal</keyword>
<dbReference type="CDD" id="cd12885">
    <property type="entry name" value="SPRY_RanBP_like"/>
    <property type="match status" value="1"/>
</dbReference>
<reference evidence="4" key="1">
    <citation type="submission" date="2013-12" db="EMBL/GenBank/DDBJ databases">
        <authorList>
            <person name="Aslett M."/>
        </authorList>
    </citation>
    <scope>NUCLEOTIDE SEQUENCE [LARGE SCALE GENOMIC DNA]</scope>
    <source>
        <strain evidence="4">Lindley</strain>
    </source>
</reference>
<dbReference type="PROSITE" id="PS50188">
    <property type="entry name" value="B302_SPRY"/>
    <property type="match status" value="1"/>
</dbReference>
<evidence type="ECO:0000256" key="1">
    <source>
        <dbReference type="SAM" id="MobiDB-lite"/>
    </source>
</evidence>
<feature type="domain" description="B30.2/SPRY" evidence="3">
    <location>
        <begin position="32"/>
        <end position="248"/>
    </location>
</feature>
<dbReference type="SUPFAM" id="SSF49899">
    <property type="entry name" value="Concanavalin A-like lectins/glucanases"/>
    <property type="match status" value="1"/>
</dbReference>
<feature type="compositionally biased region" description="Polar residues" evidence="1">
    <location>
        <begin position="52"/>
        <end position="67"/>
    </location>
</feature>
<feature type="signal peptide" evidence="2">
    <location>
        <begin position="1"/>
        <end position="25"/>
    </location>
</feature>
<accession>A0A183C129</accession>
<reference evidence="5" key="3">
    <citation type="submission" date="2016-06" db="UniProtKB">
        <authorList>
            <consortium name="WormBaseParasite"/>
        </authorList>
    </citation>
    <scope>IDENTIFICATION</scope>
</reference>
<dbReference type="InterPro" id="IPR003877">
    <property type="entry name" value="SPRY_dom"/>
</dbReference>
<proteinExistence type="predicted"/>
<evidence type="ECO:0000256" key="2">
    <source>
        <dbReference type="SAM" id="SignalP"/>
    </source>
</evidence>
<dbReference type="AlphaFoldDB" id="A0A183C129"/>
<dbReference type="Proteomes" id="UP000050741">
    <property type="component" value="Unassembled WGS sequence"/>
</dbReference>